<feature type="compositionally biased region" description="Acidic residues" evidence="1">
    <location>
        <begin position="686"/>
        <end position="700"/>
    </location>
</feature>
<accession>A0A371CQG6</accession>
<keyword evidence="3" id="KW-1185">Reference proteome</keyword>
<feature type="region of interest" description="Disordered" evidence="1">
    <location>
        <begin position="558"/>
        <end position="718"/>
    </location>
</feature>
<name>A0A371CQG6_9APHY</name>
<dbReference type="AlphaFoldDB" id="A0A371CQG6"/>
<reference evidence="2 3" key="1">
    <citation type="journal article" date="2018" name="Biotechnol. Biofuels">
        <title>Integrative visual omics of the white-rot fungus Polyporus brumalis exposes the biotechnological potential of its oxidative enzymes for delignifying raw plant biomass.</title>
        <authorList>
            <person name="Miyauchi S."/>
            <person name="Rancon A."/>
            <person name="Drula E."/>
            <person name="Hage H."/>
            <person name="Chaduli D."/>
            <person name="Favel A."/>
            <person name="Grisel S."/>
            <person name="Henrissat B."/>
            <person name="Herpoel-Gimbert I."/>
            <person name="Ruiz-Duenas F.J."/>
            <person name="Chevret D."/>
            <person name="Hainaut M."/>
            <person name="Lin J."/>
            <person name="Wang M."/>
            <person name="Pangilinan J."/>
            <person name="Lipzen A."/>
            <person name="Lesage-Meessen L."/>
            <person name="Navarro D."/>
            <person name="Riley R."/>
            <person name="Grigoriev I.V."/>
            <person name="Zhou S."/>
            <person name="Raouche S."/>
            <person name="Rosso M.N."/>
        </authorList>
    </citation>
    <scope>NUCLEOTIDE SEQUENCE [LARGE SCALE GENOMIC DNA]</scope>
    <source>
        <strain evidence="2 3">BRFM 1820</strain>
    </source>
</reference>
<dbReference type="STRING" id="139420.A0A371CQG6"/>
<protein>
    <submittedName>
        <fullName evidence="2">Uncharacterized protein</fullName>
    </submittedName>
</protein>
<feature type="compositionally biased region" description="Basic residues" evidence="1">
    <location>
        <begin position="705"/>
        <end position="718"/>
    </location>
</feature>
<dbReference type="EMBL" id="KZ857483">
    <property type="protein sequence ID" value="RDX42521.1"/>
    <property type="molecule type" value="Genomic_DNA"/>
</dbReference>
<sequence length="718" mass="78645">MPYIQHDLGREFSDPYGVHWMPKPLSHRYPSPLPSALARLLFVEMPPRYKKKNADAVETINIDVSESSEGSSEDEAQVAEAHAANDARAQELLAVVPTNVPAPLLITHLRDAQVLIGNLQDLLKNYKHREDARRKAPNTCSKCGKKTKAKLTPPPELEDLEEDIAYIGRVYSLLVCLWPPKEAFVMGVRPEGVDPERYEQRYPKYGDRGQALINARVAEFVDFLPQEFVEWLRNKWWKSVIARGINTHKCHMVANVKAVRGEIFQHIADLDTRLEFWRGNGELFAPIFYPNGDTSQKHHVFRNVAVLNTLMVMNYGRGALSRTQPPGSNTTAKSYGVDSVSNGMAAAAFVIILFLLSGSSTFRPSDWQPRFEEFVKFLMKKRETRAIKHLMGHLDYHLFSVPGGRHVVTALPHTDGDSDDEDWGALDEEFEEPAISLCIRPLRHQRDIHGASAVLRRARVTAISRALTATSAAAAAAVARRLPGSEYDSEGPNTPSTRLATPEGLDLSIVSRIPHDAESVSVSLSRVQFAALRSNDRQVPAALAARIVPMAPPAPAEQAAVVPDAPPKAPRQRGGTTKAPKNVQPLPAPVADVDAVPNAQAGNAPRARRSAATKAKASTNEEPVLPVPPPGQRRKASKSDGPSKNTPAVLAPVPDADAVKPKVKPKPRPVKKSGKDAGKAKAAAAYEEEEVLEEEADGEDMAPVRARRTTRASTSKHP</sequence>
<feature type="compositionally biased region" description="Basic residues" evidence="1">
    <location>
        <begin position="661"/>
        <end position="672"/>
    </location>
</feature>
<dbReference type="OrthoDB" id="2758671at2759"/>
<feature type="region of interest" description="Disordered" evidence="1">
    <location>
        <begin position="63"/>
        <end position="83"/>
    </location>
</feature>
<feature type="compositionally biased region" description="Low complexity" evidence="1">
    <location>
        <begin position="647"/>
        <end position="656"/>
    </location>
</feature>
<evidence type="ECO:0000256" key="1">
    <source>
        <dbReference type="SAM" id="MobiDB-lite"/>
    </source>
</evidence>
<feature type="compositionally biased region" description="Low complexity" evidence="1">
    <location>
        <begin position="583"/>
        <end position="601"/>
    </location>
</feature>
<organism evidence="2 3">
    <name type="scientific">Lentinus brumalis</name>
    <dbReference type="NCBI Taxonomy" id="2498619"/>
    <lineage>
        <taxon>Eukaryota</taxon>
        <taxon>Fungi</taxon>
        <taxon>Dikarya</taxon>
        <taxon>Basidiomycota</taxon>
        <taxon>Agaricomycotina</taxon>
        <taxon>Agaricomycetes</taxon>
        <taxon>Polyporales</taxon>
        <taxon>Polyporaceae</taxon>
        <taxon>Lentinus</taxon>
    </lineage>
</organism>
<dbReference type="Proteomes" id="UP000256964">
    <property type="component" value="Unassembled WGS sequence"/>
</dbReference>
<proteinExistence type="predicted"/>
<evidence type="ECO:0000313" key="3">
    <source>
        <dbReference type="Proteomes" id="UP000256964"/>
    </source>
</evidence>
<evidence type="ECO:0000313" key="2">
    <source>
        <dbReference type="EMBL" id="RDX42521.1"/>
    </source>
</evidence>
<gene>
    <name evidence="2" type="ORF">OH76DRAFT_1488644</name>
</gene>